<protein>
    <submittedName>
        <fullName evidence="1">Uncharacterized protein</fullName>
    </submittedName>
</protein>
<evidence type="ECO:0000313" key="1">
    <source>
        <dbReference type="EMBL" id="WPJ97524.1"/>
    </source>
</evidence>
<dbReference type="RefSeq" id="WP_319834366.1">
    <property type="nucleotide sequence ID" value="NZ_CP138858.1"/>
</dbReference>
<name>A0ABZ0RQK4_9BACT</name>
<dbReference type="Proteomes" id="UP001324993">
    <property type="component" value="Chromosome"/>
</dbReference>
<organism evidence="1 2">
    <name type="scientific">Coraliomargarita algicola</name>
    <dbReference type="NCBI Taxonomy" id="3092156"/>
    <lineage>
        <taxon>Bacteria</taxon>
        <taxon>Pseudomonadati</taxon>
        <taxon>Verrucomicrobiota</taxon>
        <taxon>Opitutia</taxon>
        <taxon>Puniceicoccales</taxon>
        <taxon>Coraliomargaritaceae</taxon>
        <taxon>Coraliomargarita</taxon>
    </lineage>
</organism>
<keyword evidence="2" id="KW-1185">Reference proteome</keyword>
<proteinExistence type="predicted"/>
<accession>A0ABZ0RQK4</accession>
<dbReference type="EMBL" id="CP138858">
    <property type="protein sequence ID" value="WPJ97524.1"/>
    <property type="molecule type" value="Genomic_DNA"/>
</dbReference>
<gene>
    <name evidence="1" type="ORF">SH580_07350</name>
</gene>
<reference evidence="1 2" key="1">
    <citation type="submission" date="2023-11" db="EMBL/GenBank/DDBJ databases">
        <title>Coraliomargarita sp. nov., isolated from marine algae.</title>
        <authorList>
            <person name="Lee J.K."/>
            <person name="Baek J.H."/>
            <person name="Kim J.M."/>
            <person name="Choi D.G."/>
            <person name="Jeon C.O."/>
        </authorList>
    </citation>
    <scope>NUCLEOTIDE SEQUENCE [LARGE SCALE GENOMIC DNA]</scope>
    <source>
        <strain evidence="1 2">J2-16</strain>
    </source>
</reference>
<evidence type="ECO:0000313" key="2">
    <source>
        <dbReference type="Proteomes" id="UP001324993"/>
    </source>
</evidence>
<sequence>MDNKELEVTNNSSHPNGIQNMFDVKTGYAAHYIHQHLPHLSTMCTTGGFFLPKSQKVRAA</sequence>